<comment type="caution">
    <text evidence="1">The sequence shown here is derived from an EMBL/GenBank/DDBJ whole genome shotgun (WGS) entry which is preliminary data.</text>
</comment>
<organism evidence="1 2">
    <name type="scientific">Streptomyces prunicolor</name>
    <dbReference type="NCBI Taxonomy" id="67348"/>
    <lineage>
        <taxon>Bacteria</taxon>
        <taxon>Bacillati</taxon>
        <taxon>Actinomycetota</taxon>
        <taxon>Actinomycetes</taxon>
        <taxon>Kitasatosporales</taxon>
        <taxon>Streptomycetaceae</taxon>
        <taxon>Streptomyces</taxon>
    </lineage>
</organism>
<protein>
    <recommendedName>
        <fullName evidence="3">Lipoprotein</fullName>
    </recommendedName>
</protein>
<sequence length="158" mass="16567">MAVVVGVVAGGLLLSGCGALDLPLAAVRLAASGAPQAVLRPCGDDLIQGLSLTGAPADTDSDRNFSGWRVPGKRHGADAEFPLFTPPSGWRARAAGQQRLVPDYTYELAFGKAEFNYEYTGHVTFRAADLAALKPGQVWADGKAMSLGEFEKLAEDSC</sequence>
<gene>
    <name evidence="1" type="ORF">R5A26_12035</name>
</gene>
<reference evidence="1 2" key="1">
    <citation type="submission" date="2023-10" db="EMBL/GenBank/DDBJ databases">
        <title>Characterization of rhizosphere-enriched actinobacteria from wheat plants lab-grown on chernevaya soil.</title>
        <authorList>
            <person name="Tikhonova E.N."/>
            <person name="Konopkin A."/>
            <person name="Kravchenko I.K."/>
        </authorList>
    </citation>
    <scope>NUCLEOTIDE SEQUENCE [LARGE SCALE GENOMIC DNA]</scope>
    <source>
        <strain evidence="1 2">RR29</strain>
    </source>
</reference>
<name>A0ABU4FBL3_9ACTN</name>
<dbReference type="RefSeq" id="WP_266862666.1">
    <property type="nucleotide sequence ID" value="NZ_JAPEMW010000001.1"/>
</dbReference>
<evidence type="ECO:0008006" key="3">
    <source>
        <dbReference type="Google" id="ProtNLM"/>
    </source>
</evidence>
<keyword evidence="2" id="KW-1185">Reference proteome</keyword>
<proteinExistence type="predicted"/>
<accession>A0ABU4FBL3</accession>
<dbReference type="EMBL" id="JAWMAJ010000031">
    <property type="protein sequence ID" value="MDV7216680.1"/>
    <property type="molecule type" value="Genomic_DNA"/>
</dbReference>
<evidence type="ECO:0000313" key="1">
    <source>
        <dbReference type="EMBL" id="MDV7216680.1"/>
    </source>
</evidence>
<dbReference type="Proteomes" id="UP001187346">
    <property type="component" value="Unassembled WGS sequence"/>
</dbReference>
<evidence type="ECO:0000313" key="2">
    <source>
        <dbReference type="Proteomes" id="UP001187346"/>
    </source>
</evidence>